<dbReference type="Gene3D" id="1.20.5.340">
    <property type="match status" value="1"/>
</dbReference>
<accession>A0ABS2FT71</accession>
<organism evidence="2 3">
    <name type="scientific">Oscillibacter valericigenes</name>
    <dbReference type="NCBI Taxonomy" id="351091"/>
    <lineage>
        <taxon>Bacteria</taxon>
        <taxon>Bacillati</taxon>
        <taxon>Bacillota</taxon>
        <taxon>Clostridia</taxon>
        <taxon>Eubacteriales</taxon>
        <taxon>Oscillospiraceae</taxon>
        <taxon>Oscillibacter</taxon>
    </lineage>
</organism>
<dbReference type="Proteomes" id="UP000719500">
    <property type="component" value="Unassembled WGS sequence"/>
</dbReference>
<feature type="coiled-coil region" evidence="1">
    <location>
        <begin position="90"/>
        <end position="170"/>
    </location>
</feature>
<dbReference type="EMBL" id="JACSNX010000001">
    <property type="protein sequence ID" value="MBM6850077.1"/>
    <property type="molecule type" value="Genomic_DNA"/>
</dbReference>
<dbReference type="RefSeq" id="WP_204801741.1">
    <property type="nucleotide sequence ID" value="NZ_JACSNX010000001.1"/>
</dbReference>
<evidence type="ECO:0008006" key="4">
    <source>
        <dbReference type="Google" id="ProtNLM"/>
    </source>
</evidence>
<evidence type="ECO:0000313" key="3">
    <source>
        <dbReference type="Proteomes" id="UP000719500"/>
    </source>
</evidence>
<keyword evidence="3" id="KW-1185">Reference proteome</keyword>
<evidence type="ECO:0000313" key="2">
    <source>
        <dbReference type="EMBL" id="MBM6850077.1"/>
    </source>
</evidence>
<feature type="coiled-coil region" evidence="1">
    <location>
        <begin position="1"/>
        <end position="45"/>
    </location>
</feature>
<proteinExistence type="predicted"/>
<name>A0ABS2FT71_9FIRM</name>
<sequence>MREFDTELKDLRERIARLRRNTVRLETLRGQEAEALADAERLRRVWSAEQKDVEDLGRLSFASIAAKLSGRGEERLEREEAEACAARMKYDAAERQLAEIQQEIAGCEAELRADQGCEARFRQVLEEKREALKLENSAAAERIIALEERLAELQSRLRELEEARSAGEDVRRRLDQVLASLGSAENWGTWDVIGGGLLTDMMKYSRLDEAQHSMEQMQSALRRYRRELADVAALHIGDFRPDGFTWTLDVLFDNIFFDWSVLEQISNSRDRVEDLRRQVGRTQGQLNLEFNQVCRERDAVCRELDHLVETA</sequence>
<reference evidence="2 3" key="1">
    <citation type="journal article" date="2021" name="Sci. Rep.">
        <title>The distribution of antibiotic resistance genes in chicken gut microbiota commensals.</title>
        <authorList>
            <person name="Juricova H."/>
            <person name="Matiasovicova J."/>
            <person name="Kubasova T."/>
            <person name="Cejkova D."/>
            <person name="Rychlik I."/>
        </authorList>
    </citation>
    <scope>NUCLEOTIDE SEQUENCE [LARGE SCALE GENOMIC DNA]</scope>
    <source>
        <strain evidence="2 3">An411</strain>
    </source>
</reference>
<protein>
    <recommendedName>
        <fullName evidence="4">Chromosome partition protein Smc</fullName>
    </recommendedName>
</protein>
<feature type="coiled-coil region" evidence="1">
    <location>
        <begin position="207"/>
        <end position="234"/>
    </location>
</feature>
<keyword evidence="1" id="KW-0175">Coiled coil</keyword>
<gene>
    <name evidence="2" type="ORF">H9X91_01325</name>
</gene>
<comment type="caution">
    <text evidence="2">The sequence shown here is derived from an EMBL/GenBank/DDBJ whole genome shotgun (WGS) entry which is preliminary data.</text>
</comment>
<evidence type="ECO:0000256" key="1">
    <source>
        <dbReference type="SAM" id="Coils"/>
    </source>
</evidence>